<evidence type="ECO:0000256" key="1">
    <source>
        <dbReference type="SAM" id="MobiDB-lite"/>
    </source>
</evidence>
<dbReference type="OrthoDB" id="4965426at2"/>
<feature type="domain" description="DNA-binding phage zinc finger" evidence="2">
    <location>
        <begin position="405"/>
        <end position="443"/>
    </location>
</feature>
<gene>
    <name evidence="3" type="ORF">E1283_27630</name>
</gene>
<feature type="compositionally biased region" description="Basic and acidic residues" evidence="1">
    <location>
        <begin position="487"/>
        <end position="509"/>
    </location>
</feature>
<organism evidence="3 4">
    <name type="scientific">Streptomyces hainanensis</name>
    <dbReference type="NCBI Taxonomy" id="402648"/>
    <lineage>
        <taxon>Bacteria</taxon>
        <taxon>Bacillati</taxon>
        <taxon>Actinomycetota</taxon>
        <taxon>Actinomycetes</taxon>
        <taxon>Kitasatosporales</taxon>
        <taxon>Streptomycetaceae</taxon>
        <taxon>Streptomyces</taxon>
    </lineage>
</organism>
<accession>A0A4R4T1K9</accession>
<protein>
    <recommendedName>
        <fullName evidence="2">DNA-binding phage zinc finger domain-containing protein</fullName>
    </recommendedName>
</protein>
<feature type="region of interest" description="Disordered" evidence="1">
    <location>
        <begin position="379"/>
        <end position="399"/>
    </location>
</feature>
<dbReference type="InterPro" id="IPR056911">
    <property type="entry name" value="Phage_Znf_bind_put"/>
</dbReference>
<dbReference type="Proteomes" id="UP000295345">
    <property type="component" value="Unassembled WGS sequence"/>
</dbReference>
<evidence type="ECO:0000313" key="3">
    <source>
        <dbReference type="EMBL" id="TDC68283.1"/>
    </source>
</evidence>
<sequence>MGGCGGELTAKRYTDRVCHFSHNPGPEGTARECGRRARGVSSADHLYVKSAATTWLGTRGEHVDIDFAGTEGAPIGSVVDVISPRGALRVHLDQATPPVWDEEGREPVLGVSVPVDRETLIRRWYVHRIRLDSEGTSRLVRIGTEAFARPTEWFGLDECEMTDRGLSTPAVERIVRSRTTRPASTWPTKKAREAPAPQARARVLLRQLSDARKVESAVVVARVCDDIAALTGLDAPTREQLTAATQDAHSWLKQQAEVRRDHFARLKTAVAGGNTKDVRALLARINATDSSSWTEREHEIASAAADYLEAITTAATERVKSLLADIRWRRRGGASAAELRPLMAEVVQAAAHAGELGSYDTSQISAWKTRLGLNAAPVWRQIPSPSTSPKRKPQPRPLHTQVAQRYWIKRNCPRCQAQKGEKCVNDEGTGTGEVRRAPHDERVQPIIDERKVQQERNRPWRVYEVTCDDCGQGADSRCDTSGGPHRSRVDRAKEYTRLRKLRPGREEET</sequence>
<evidence type="ECO:0000259" key="2">
    <source>
        <dbReference type="Pfam" id="PF24623"/>
    </source>
</evidence>
<evidence type="ECO:0000313" key="4">
    <source>
        <dbReference type="Proteomes" id="UP000295345"/>
    </source>
</evidence>
<name>A0A4R4T1K9_9ACTN</name>
<keyword evidence="4" id="KW-1185">Reference proteome</keyword>
<feature type="region of interest" description="Disordered" evidence="1">
    <location>
        <begin position="178"/>
        <end position="197"/>
    </location>
</feature>
<proteinExistence type="predicted"/>
<dbReference type="AlphaFoldDB" id="A0A4R4T1K9"/>
<dbReference type="Pfam" id="PF24623">
    <property type="entry name" value="Phage_zn_bind_8"/>
    <property type="match status" value="1"/>
</dbReference>
<comment type="caution">
    <text evidence="3">The sequence shown here is derived from an EMBL/GenBank/DDBJ whole genome shotgun (WGS) entry which is preliminary data.</text>
</comment>
<feature type="region of interest" description="Disordered" evidence="1">
    <location>
        <begin position="471"/>
        <end position="509"/>
    </location>
</feature>
<dbReference type="EMBL" id="SMKI01000383">
    <property type="protein sequence ID" value="TDC68283.1"/>
    <property type="molecule type" value="Genomic_DNA"/>
</dbReference>
<reference evidence="3 4" key="1">
    <citation type="submission" date="2019-03" db="EMBL/GenBank/DDBJ databases">
        <title>Draft genome sequences of novel Actinobacteria.</title>
        <authorList>
            <person name="Sahin N."/>
            <person name="Ay H."/>
            <person name="Saygin H."/>
        </authorList>
    </citation>
    <scope>NUCLEOTIDE SEQUENCE [LARGE SCALE GENOMIC DNA]</scope>
    <source>
        <strain evidence="3 4">DSM 41900</strain>
    </source>
</reference>